<name>A0A4E9EGT2_GIBZA</name>
<dbReference type="InterPro" id="IPR031352">
    <property type="entry name" value="SesA"/>
</dbReference>
<accession>A0A4E9EGT2</accession>
<feature type="domain" description="NACHT-NTPase and P-loop NTPases N-terminal" evidence="2">
    <location>
        <begin position="18"/>
        <end position="115"/>
    </location>
</feature>
<evidence type="ECO:0000313" key="3">
    <source>
        <dbReference type="EMBL" id="VIO62126.1"/>
    </source>
</evidence>
<evidence type="ECO:0000259" key="2">
    <source>
        <dbReference type="Pfam" id="PF17107"/>
    </source>
</evidence>
<reference evidence="3" key="1">
    <citation type="submission" date="2019-04" db="EMBL/GenBank/DDBJ databases">
        <authorList>
            <person name="Melise S."/>
            <person name="Noan J."/>
            <person name="Okalmin O."/>
        </authorList>
    </citation>
    <scope>NUCLEOTIDE SEQUENCE</scope>
    <source>
        <strain evidence="3">FN9</strain>
    </source>
</reference>
<feature type="coiled-coil region" evidence="1">
    <location>
        <begin position="29"/>
        <end position="59"/>
    </location>
</feature>
<keyword evidence="1" id="KW-0175">Coiled coil</keyword>
<evidence type="ECO:0000256" key="1">
    <source>
        <dbReference type="SAM" id="Coils"/>
    </source>
</evidence>
<sequence>MSDPLSVAGTAVGIASLGIQVCQGLIKYLQAVNDRNEEIKDAVRDVKQVLSLLDNLNNTLPNVSLGNGSTSIQTCIANCNQKLTELQMFLDGLCKTQSGNRITKRAINATRTMSYPFQREKLIEMRQSLRSVLNDLNLILSVPRDSDASVHKTVNEISLDLKDHVKNHNDNSADLKDQIQSMQSTISDMLVGTKEQLHGTQLSIQDLDQQINGKLTIVETVTRSTETNSQVAVAMLEKLTQAVEFQSALMSTMVNGAPSVQDVGATTAYQRNYSTLLRNDITPTRSPNVRSWQGCYCAAALPKSRTSFQFWNLGFQFEEQEHHLRSCKLWGTRKGTKRRAKAELRMKLAWLSTRMIDACFEYASGTSRPGLSIRCRNIIRRIDSPVVTAIWKVENKLAQPNTPTQMILILKTMEHEILNLYSKGLASPLDTTEDGDTHAEILVSNVFLPIWYIYPFSILVPSSRIRQKVLQNEAVTFAFISLIRALLQANGCNPEELSIADNIFLTPDYTMPIQETDYIDYFLSSLYNNSDFPFSFSSVKGISRAKPSALLKSMVQGAKAILSRSIEDLVFCVSRAPELVLEYVFSVDVVELAVNWPEGLKYILTTKASTFVSSGDEEYHCQLVSQAICYDQVESVHMLLEAGCCFPYQGRWTSRMSEEMASVVATHIFVRRLRLLKLAQTQLGLFLGNESVAFADSTAATICDALDAEHIQIPLCLRVESNYQSIYLCKAIPLHAFNQFWRKGFSHFDCIDFVGRTPMMIDDLGWNTLLHDGSFQHVKETISCLHRHGFLQKKANDPLDIGLNVFATGYHYMGVQFAYWSHGNFITHNDISDRLPLLTNLSCDTTTEDNCICWCNAEGHGCSPIKLFLKTLFLPAGQGVTFKDRRLHTFLYHQSFDAPGSGGHSILAKEVLRLLTFEAMDMTHTCCFFDLIGQHDRCNLLLQGIQDEWAIFCRDPDSIMEIRSCSNENRSAALLKDLMAEFIPQLQLLNSSHFAFEGFINTYWRRRISQLYSEDPMIVDDLHQHQAFQGFGVSSPSPTRVLPEVVHQFLGKDFYLLGPHDTISDEECISEVSRYMGMQCGGGVDCCESDQADSD</sequence>
<gene>
    <name evidence="3" type="ORF">FUG_LOCUS467914</name>
</gene>
<proteinExistence type="predicted"/>
<dbReference type="EMBL" id="CAAKMV010000158">
    <property type="protein sequence ID" value="VIO62126.1"/>
    <property type="molecule type" value="Genomic_DNA"/>
</dbReference>
<organism evidence="3">
    <name type="scientific">Gibberella zeae</name>
    <name type="common">Wheat head blight fungus</name>
    <name type="synonym">Fusarium graminearum</name>
    <dbReference type="NCBI Taxonomy" id="5518"/>
    <lineage>
        <taxon>Eukaryota</taxon>
        <taxon>Fungi</taxon>
        <taxon>Dikarya</taxon>
        <taxon>Ascomycota</taxon>
        <taxon>Pezizomycotina</taxon>
        <taxon>Sordariomycetes</taxon>
        <taxon>Hypocreomycetidae</taxon>
        <taxon>Hypocreales</taxon>
        <taxon>Nectriaceae</taxon>
        <taxon>Fusarium</taxon>
    </lineage>
</organism>
<dbReference type="Pfam" id="PF17107">
    <property type="entry name" value="SesA"/>
    <property type="match status" value="1"/>
</dbReference>
<protein>
    <recommendedName>
        <fullName evidence="2">NACHT-NTPase and P-loop NTPases N-terminal domain-containing protein</fullName>
    </recommendedName>
</protein>
<dbReference type="AlphaFoldDB" id="A0A4E9EGT2"/>